<accession>A0A4Q4KLI0</accession>
<dbReference type="PANTHER" id="PTHR11455">
    <property type="entry name" value="CRYPTOCHROME"/>
    <property type="match status" value="1"/>
</dbReference>
<dbReference type="InterPro" id="IPR005101">
    <property type="entry name" value="Cryptochr/Photolyase_FAD-bd"/>
</dbReference>
<feature type="binding site" evidence="5">
    <location>
        <position position="212"/>
    </location>
    <ligand>
        <name>FAD</name>
        <dbReference type="ChEBI" id="CHEBI:57692"/>
    </ligand>
</feature>
<dbReference type="EMBL" id="SETE01000003">
    <property type="protein sequence ID" value="RYM33898.1"/>
    <property type="molecule type" value="Genomic_DNA"/>
</dbReference>
<dbReference type="GO" id="GO:0003904">
    <property type="term" value="F:deoxyribodipyrimidine photo-lyase activity"/>
    <property type="evidence" value="ECO:0007669"/>
    <property type="project" value="TreeGrafter"/>
</dbReference>
<dbReference type="Pfam" id="PF00875">
    <property type="entry name" value="DNA_photolyase"/>
    <property type="match status" value="1"/>
</dbReference>
<keyword evidence="4 7" id="KW-0157">Chromophore</keyword>
<feature type="site" description="Electron transfer via tryptophanyl radical" evidence="6">
    <location>
        <position position="285"/>
    </location>
</feature>
<reference evidence="9 10" key="1">
    <citation type="submission" date="2019-02" db="EMBL/GenBank/DDBJ databases">
        <title>Genome sequence of the sea-ice species Brumimicrobium glaciale.</title>
        <authorList>
            <person name="Bowman J.P."/>
        </authorList>
    </citation>
    <scope>NUCLEOTIDE SEQUENCE [LARGE SCALE GENOMIC DNA]</scope>
    <source>
        <strain evidence="9 10">IC156</strain>
    </source>
</reference>
<dbReference type="SUPFAM" id="SSF48173">
    <property type="entry name" value="Cryptochrome/photolyase FAD-binding domain"/>
    <property type="match status" value="1"/>
</dbReference>
<keyword evidence="2 5" id="KW-0285">Flavoprotein</keyword>
<feature type="binding site" evidence="5">
    <location>
        <position position="251"/>
    </location>
    <ligand>
        <name>FAD</name>
        <dbReference type="ChEBI" id="CHEBI:57692"/>
    </ligand>
</feature>
<comment type="cofactor">
    <cofactor evidence="1">
        <name>(6R)-5,10-methylene-5,6,7,8-tetrahydrofolate</name>
        <dbReference type="ChEBI" id="CHEBI:15636"/>
    </cofactor>
</comment>
<dbReference type="GO" id="GO:0071949">
    <property type="term" value="F:FAD binding"/>
    <property type="evidence" value="ECO:0007669"/>
    <property type="project" value="TreeGrafter"/>
</dbReference>
<dbReference type="InterPro" id="IPR014729">
    <property type="entry name" value="Rossmann-like_a/b/a_fold"/>
</dbReference>
<protein>
    <submittedName>
        <fullName evidence="9">Deoxyribodipyrimidine photo-lyase</fullName>
    </submittedName>
</protein>
<dbReference type="InterPro" id="IPR036134">
    <property type="entry name" value="Crypto/Photolyase_FAD-like_sf"/>
</dbReference>
<feature type="binding site" evidence="5">
    <location>
        <begin position="254"/>
        <end position="261"/>
    </location>
    <ligand>
        <name>FAD</name>
        <dbReference type="ChEBI" id="CHEBI:57692"/>
    </ligand>
</feature>
<dbReference type="RefSeq" id="WP_130093339.1">
    <property type="nucleotide sequence ID" value="NZ_SETE01000003.1"/>
</dbReference>
<evidence type="ECO:0000256" key="4">
    <source>
        <dbReference type="ARBA" id="ARBA00022991"/>
    </source>
</evidence>
<evidence type="ECO:0000256" key="6">
    <source>
        <dbReference type="PIRSR" id="PIRSR602081-2"/>
    </source>
</evidence>
<keyword evidence="3 5" id="KW-0274">FAD</keyword>
<evidence type="ECO:0000259" key="8">
    <source>
        <dbReference type="PROSITE" id="PS51645"/>
    </source>
</evidence>
<dbReference type="SUPFAM" id="SSF52425">
    <property type="entry name" value="Cryptochrome/photolyase, N-terminal domain"/>
    <property type="match status" value="1"/>
</dbReference>
<dbReference type="InterPro" id="IPR018394">
    <property type="entry name" value="DNA_photolyase_1_CS_C"/>
</dbReference>
<evidence type="ECO:0000256" key="7">
    <source>
        <dbReference type="RuleBase" id="RU004182"/>
    </source>
</evidence>
<dbReference type="PROSITE" id="PS51645">
    <property type="entry name" value="PHR_CRY_ALPHA_BETA"/>
    <property type="match status" value="1"/>
</dbReference>
<dbReference type="PROSITE" id="PS00394">
    <property type="entry name" value="DNA_PHOTOLYASES_1_1"/>
    <property type="match status" value="1"/>
</dbReference>
<organism evidence="9 10">
    <name type="scientific">Brumimicrobium glaciale</name>
    <dbReference type="NCBI Taxonomy" id="200475"/>
    <lineage>
        <taxon>Bacteria</taxon>
        <taxon>Pseudomonadati</taxon>
        <taxon>Bacteroidota</taxon>
        <taxon>Flavobacteriia</taxon>
        <taxon>Flavobacteriales</taxon>
        <taxon>Crocinitomicaceae</taxon>
        <taxon>Brumimicrobium</taxon>
    </lineage>
</organism>
<dbReference type="GO" id="GO:0003677">
    <property type="term" value="F:DNA binding"/>
    <property type="evidence" value="ECO:0007669"/>
    <property type="project" value="TreeGrafter"/>
</dbReference>
<feature type="site" description="Electron transfer via tryptophanyl radical" evidence="6">
    <location>
        <position position="338"/>
    </location>
</feature>
<dbReference type="Gene3D" id="3.40.50.620">
    <property type="entry name" value="HUPs"/>
    <property type="match status" value="1"/>
</dbReference>
<dbReference type="Pfam" id="PF03441">
    <property type="entry name" value="FAD_binding_7"/>
    <property type="match status" value="1"/>
</dbReference>
<feature type="binding site" evidence="5">
    <location>
        <begin position="224"/>
        <end position="228"/>
    </location>
    <ligand>
        <name>FAD</name>
        <dbReference type="ChEBI" id="CHEBI:57692"/>
    </ligand>
</feature>
<dbReference type="GO" id="GO:0009416">
    <property type="term" value="P:response to light stimulus"/>
    <property type="evidence" value="ECO:0007669"/>
    <property type="project" value="TreeGrafter"/>
</dbReference>
<comment type="similarity">
    <text evidence="7">Belongs to the DNA photolyase family.</text>
</comment>
<evidence type="ECO:0000256" key="2">
    <source>
        <dbReference type="ARBA" id="ARBA00022630"/>
    </source>
</evidence>
<dbReference type="PRINTS" id="PR00147">
    <property type="entry name" value="DNAPHOTLYASE"/>
</dbReference>
<dbReference type="InterPro" id="IPR036155">
    <property type="entry name" value="Crypto/Photolyase_N_sf"/>
</dbReference>
<proteinExistence type="inferred from homology"/>
<evidence type="ECO:0000313" key="9">
    <source>
        <dbReference type="EMBL" id="RYM33898.1"/>
    </source>
</evidence>
<dbReference type="GO" id="GO:0006139">
    <property type="term" value="P:nucleobase-containing compound metabolic process"/>
    <property type="evidence" value="ECO:0007669"/>
    <property type="project" value="UniProtKB-ARBA"/>
</dbReference>
<keyword evidence="9" id="KW-0456">Lyase</keyword>
<name>A0A4Q4KLI0_9FLAO</name>
<dbReference type="Gene3D" id="1.10.579.10">
    <property type="entry name" value="DNA Cyclobutane Dipyrimidine Photolyase, subunit A, domain 3"/>
    <property type="match status" value="1"/>
</dbReference>
<evidence type="ECO:0000256" key="3">
    <source>
        <dbReference type="ARBA" id="ARBA00022827"/>
    </source>
</evidence>
<evidence type="ECO:0000256" key="5">
    <source>
        <dbReference type="PIRSR" id="PIRSR602081-1"/>
    </source>
</evidence>
<evidence type="ECO:0000313" key="10">
    <source>
        <dbReference type="Proteomes" id="UP000293952"/>
    </source>
</evidence>
<dbReference type="AlphaFoldDB" id="A0A4Q4KLI0"/>
<dbReference type="PANTHER" id="PTHR11455:SF9">
    <property type="entry name" value="CRYPTOCHROME CIRCADIAN CLOCK 5 ISOFORM X1"/>
    <property type="match status" value="1"/>
</dbReference>
<dbReference type="PROSITE" id="PS00691">
    <property type="entry name" value="DNA_PHOTOLYASES_1_2"/>
    <property type="match status" value="1"/>
</dbReference>
<comment type="cofactor">
    <cofactor evidence="5">
        <name>FAD</name>
        <dbReference type="ChEBI" id="CHEBI:57692"/>
    </cofactor>
    <text evidence="5">Binds 1 FAD per subunit.</text>
</comment>
<feature type="domain" description="Photolyase/cryptochrome alpha/beta" evidence="8">
    <location>
        <begin position="1"/>
        <end position="129"/>
    </location>
</feature>
<dbReference type="Proteomes" id="UP000293952">
    <property type="component" value="Unassembled WGS sequence"/>
</dbReference>
<sequence>MTIFWHRRDLRTNDNAGLFAALRKEKDVQPIFIFDKNILEDLNSGDQRVLYIYQHIQALKKAYNEQGSDLWVFFDQPINVFQQLTKEHKVNAVFTNRDYEPYAKLRDEEIEKLLATQDISFRTLKDHVIFERNEVLKGDGTPYRVFTPYMNQWKKELAPFHLKSYPTEKYFNNLNQSKEISELISLKEMGFSDEQTQDFPPIEASDKIIKDYEKTRDIPSIRGTTRMSLHLRFGTVSIRELCRQGSKNEKYYNELIWRDFYQMILEHFPETADKSFKPKYDNIPWENNEAHFEAWREGKTGYPIVDAGMRELNATGFMHNRVRMVVASFLTKHLMTDWRLGEAYFAEKLLDYEMASNVGGWQWAASSGVDAQPYFRVFNPTSQHEKFDPEDKYIKKWIPEYGTSKYPEPIVEHKKARQNAIDTYKEALK</sequence>
<keyword evidence="10" id="KW-1185">Reference proteome</keyword>
<dbReference type="GO" id="GO:0006950">
    <property type="term" value="P:response to stress"/>
    <property type="evidence" value="ECO:0007669"/>
    <property type="project" value="UniProtKB-ARBA"/>
</dbReference>
<dbReference type="InterPro" id="IPR006050">
    <property type="entry name" value="DNA_photolyase_N"/>
</dbReference>
<evidence type="ECO:0000256" key="1">
    <source>
        <dbReference type="ARBA" id="ARBA00001932"/>
    </source>
</evidence>
<dbReference type="OrthoDB" id="9772484at2"/>
<dbReference type="Gene3D" id="1.25.40.80">
    <property type="match status" value="1"/>
</dbReference>
<gene>
    <name evidence="9" type="ORF">ERX46_08005</name>
</gene>
<comment type="caution">
    <text evidence="9">The sequence shown here is derived from an EMBL/GenBank/DDBJ whole genome shotgun (WGS) entry which is preliminary data.</text>
</comment>
<feature type="site" description="Electron transfer via tryptophanyl radical" evidence="6">
    <location>
        <position position="361"/>
    </location>
</feature>
<dbReference type="InterPro" id="IPR002081">
    <property type="entry name" value="Cryptochrome/DNA_photolyase_1"/>
</dbReference>